<proteinExistence type="predicted"/>
<dbReference type="RefSeq" id="WP_117302865.1">
    <property type="nucleotide sequence ID" value="NZ_QVQT02000007.1"/>
</dbReference>
<name>A0A372IJN1_9BACT</name>
<keyword evidence="3" id="KW-1185">Reference proteome</keyword>
<reference evidence="2 3" key="1">
    <citation type="submission" date="2018-08" db="EMBL/GenBank/DDBJ databases">
        <title>Acidipila sp. 4G-K13, an acidobacterium isolated from forest soil.</title>
        <authorList>
            <person name="Gao Z.-H."/>
            <person name="Qiu L.-H."/>
        </authorList>
    </citation>
    <scope>NUCLEOTIDE SEQUENCE [LARGE SCALE GENOMIC DNA]</scope>
    <source>
        <strain evidence="2 3">4G-K13</strain>
    </source>
</reference>
<gene>
    <name evidence="2" type="ORF">D0Y96_18270</name>
</gene>
<comment type="caution">
    <text evidence="2">The sequence shown here is derived from an EMBL/GenBank/DDBJ whole genome shotgun (WGS) entry which is preliminary data.</text>
</comment>
<evidence type="ECO:0000313" key="3">
    <source>
        <dbReference type="Proteomes" id="UP000264702"/>
    </source>
</evidence>
<dbReference type="Gene3D" id="1.10.10.1320">
    <property type="entry name" value="Anti-sigma factor, zinc-finger domain"/>
    <property type="match status" value="1"/>
</dbReference>
<dbReference type="AlphaFoldDB" id="A0A372IJN1"/>
<sequence length="493" mass="54648">MRVKHLTEEALLELAGQRLSTNDRQLAEKHLVECAACRREFADFQFVHSVIGHMAEIGYQEALGEPARDLIKNRKEFAFPWTPALAVVAGCLCVLAILLFYPRMIPAVNASELLSDAMQHETDGSKAAGFRIQVSGQICASGRRSEQLVLLETSVRCHSALQHINKTRWASGNPLSARTYAAWRSALKHRTDHVIKNNASWEIRTIAEEDDTVREASLELRASDFHPTKLTLDFIDDEEVSISEDTEPLPAVLPVADIVTKVVPPKPQYVDNPGDLLEVQAWMALHQLNADSGWEAIVLRNGPDVRVKAVVPDDNRKQAVEKEFAAYPGISLEIHFAANPGDISDLFPARIHITGEAPALATDWLRQQYENSEARAEFSNQALRFSQKILGRAFIVDKLEKRRAALAHCSCEKDMAALVEAEKRSLGELEAGLSANIEPMFSARPGSSSHVLTLAEAMRLDASLHELLWRGSDSADTTFDASLQQVNSLLIRN</sequence>
<dbReference type="InterPro" id="IPR041916">
    <property type="entry name" value="Anti_sigma_zinc_sf"/>
</dbReference>
<evidence type="ECO:0000313" key="2">
    <source>
        <dbReference type="EMBL" id="RFU15088.1"/>
    </source>
</evidence>
<evidence type="ECO:0008006" key="4">
    <source>
        <dbReference type="Google" id="ProtNLM"/>
    </source>
</evidence>
<dbReference type="OrthoDB" id="111660at2"/>
<accession>A0A372IJN1</accession>
<keyword evidence="1" id="KW-1133">Transmembrane helix</keyword>
<keyword evidence="1" id="KW-0812">Transmembrane</keyword>
<organism evidence="2 3">
    <name type="scientific">Paracidobacterium acidisoli</name>
    <dbReference type="NCBI Taxonomy" id="2303751"/>
    <lineage>
        <taxon>Bacteria</taxon>
        <taxon>Pseudomonadati</taxon>
        <taxon>Acidobacteriota</taxon>
        <taxon>Terriglobia</taxon>
        <taxon>Terriglobales</taxon>
        <taxon>Acidobacteriaceae</taxon>
        <taxon>Paracidobacterium</taxon>
    </lineage>
</organism>
<dbReference type="Proteomes" id="UP000264702">
    <property type="component" value="Unassembled WGS sequence"/>
</dbReference>
<feature type="transmembrane region" description="Helical" evidence="1">
    <location>
        <begin position="78"/>
        <end position="101"/>
    </location>
</feature>
<dbReference type="EMBL" id="QVQT01000007">
    <property type="protein sequence ID" value="RFU15088.1"/>
    <property type="molecule type" value="Genomic_DNA"/>
</dbReference>
<evidence type="ECO:0000256" key="1">
    <source>
        <dbReference type="SAM" id="Phobius"/>
    </source>
</evidence>
<keyword evidence="1" id="KW-0472">Membrane</keyword>
<protein>
    <recommendedName>
        <fullName evidence="4">Zinc-finger domain-containing protein</fullName>
    </recommendedName>
</protein>